<evidence type="ECO:0008006" key="4">
    <source>
        <dbReference type="Google" id="ProtNLM"/>
    </source>
</evidence>
<accession>A0ABU8XUC8</accession>
<keyword evidence="1" id="KW-1133">Transmembrane helix</keyword>
<evidence type="ECO:0000313" key="2">
    <source>
        <dbReference type="EMBL" id="MEK0084800.1"/>
    </source>
</evidence>
<comment type="caution">
    <text evidence="2">The sequence shown here is derived from an EMBL/GenBank/DDBJ whole genome shotgun (WGS) entry which is preliminary data.</text>
</comment>
<name>A0ABU8XUC8_9PROT</name>
<keyword evidence="1" id="KW-0812">Transmembrane</keyword>
<evidence type="ECO:0000256" key="1">
    <source>
        <dbReference type="SAM" id="Phobius"/>
    </source>
</evidence>
<keyword evidence="1" id="KW-0472">Membrane</keyword>
<gene>
    <name evidence="2" type="ORF">U1T56_16730</name>
</gene>
<organism evidence="2 3">
    <name type="scientific">Benzoatithermus flavus</name>
    <dbReference type="NCBI Taxonomy" id="3108223"/>
    <lineage>
        <taxon>Bacteria</taxon>
        <taxon>Pseudomonadati</taxon>
        <taxon>Pseudomonadota</taxon>
        <taxon>Alphaproteobacteria</taxon>
        <taxon>Geminicoccales</taxon>
        <taxon>Geminicoccaceae</taxon>
        <taxon>Benzoatithermus</taxon>
    </lineage>
</organism>
<feature type="transmembrane region" description="Helical" evidence="1">
    <location>
        <begin position="31"/>
        <end position="53"/>
    </location>
</feature>
<dbReference type="Proteomes" id="UP001375743">
    <property type="component" value="Unassembled WGS sequence"/>
</dbReference>
<evidence type="ECO:0000313" key="3">
    <source>
        <dbReference type="Proteomes" id="UP001375743"/>
    </source>
</evidence>
<reference evidence="2 3" key="1">
    <citation type="submission" date="2024-01" db="EMBL/GenBank/DDBJ databases">
        <title>Multi-omics insights into the function and evolution of sodium benzoate biodegradation pathways in Benzoatithermus flavus gen. nov., sp. nov. from hot spring.</title>
        <authorList>
            <person name="Hu C.-J."/>
            <person name="Li W.-J."/>
        </authorList>
    </citation>
    <scope>NUCLEOTIDE SEQUENCE [LARGE SCALE GENOMIC DNA]</scope>
    <source>
        <strain evidence="2 3">SYSU G07066</strain>
    </source>
</reference>
<proteinExistence type="predicted"/>
<keyword evidence="3" id="KW-1185">Reference proteome</keyword>
<dbReference type="RefSeq" id="WP_418160652.1">
    <property type="nucleotide sequence ID" value="NZ_JBBLZC010000018.1"/>
</dbReference>
<sequence length="79" mass="7977">MPVLIQDDSLEVSGQSVAARMVWDPDVKRSIIGALDVLSSLLAVLMLLAGTVIGGRAGAVEGAAIVGPWRGSSSALSSS</sequence>
<dbReference type="EMBL" id="JBBLZC010000018">
    <property type="protein sequence ID" value="MEK0084800.1"/>
    <property type="molecule type" value="Genomic_DNA"/>
</dbReference>
<protein>
    <recommendedName>
        <fullName evidence="4">RDD family protein</fullName>
    </recommendedName>
</protein>